<reference evidence="2" key="1">
    <citation type="submission" date="2023-10" db="EMBL/GenBank/DDBJ databases">
        <authorList>
            <person name="Chen Y."/>
            <person name="Shah S."/>
            <person name="Dougan E. K."/>
            <person name="Thang M."/>
            <person name="Chan C."/>
        </authorList>
    </citation>
    <scope>NUCLEOTIDE SEQUENCE [LARGE SCALE GENOMIC DNA]</scope>
</reference>
<accession>A0ABN9QPB7</accession>
<feature type="non-terminal residue" evidence="2">
    <location>
        <position position="1"/>
    </location>
</feature>
<name>A0ABN9QPB7_9DINO</name>
<gene>
    <name evidence="2" type="ORF">PCOR1329_LOCUS12203</name>
</gene>
<feature type="non-terminal residue" evidence="2">
    <location>
        <position position="486"/>
    </location>
</feature>
<dbReference type="Proteomes" id="UP001189429">
    <property type="component" value="Unassembled WGS sequence"/>
</dbReference>
<evidence type="ECO:0008006" key="4">
    <source>
        <dbReference type="Google" id="ProtNLM"/>
    </source>
</evidence>
<proteinExistence type="predicted"/>
<dbReference type="EMBL" id="CAUYUJ010003552">
    <property type="protein sequence ID" value="CAK0805770.1"/>
    <property type="molecule type" value="Genomic_DNA"/>
</dbReference>
<sequence length="486" mass="54037">VGWKQALGYGGTMSTAAILELPISRWSVTRSEQLLTAGIVSAHRSWHARKYGDVAECATVLLETKADVSEMIGWELYVLRGDATNASTIRSHKDLDQFPELSEARMGWPDLAIVPEHATGVEAVELLARAAAGVGMESWQVKFGQYQNPTKGSVAEMITELRKRGMTYPLVYIFGTDQGGDQQKACRLIEKAVASDCNILVFWNWCLAHQCHLVVKRQLARLDAEYFSTLAKLTNCWRSAGNPARLRRAWTQWVSAARAVEVTARLPQRPLTGRWGSVFENERHWLSCGQADLKLIYTEALVKHHRRVEAAMAKASGSGKGKGGGRRGGCKGGGRSAEGKGGRGAPAPVNPEDPDNEETYREKLGRWLKDVMEAIDDPIFWLKLHIAHYAKQPIMRLCHWLQTQAKLRRERLVARLPPPDRSPMQVLVTEKAGEIAELYDKLLDSVAMRDAVNGYSTSDTRARWRSEAVLLIIEGGADIQMRVGSK</sequence>
<evidence type="ECO:0000256" key="1">
    <source>
        <dbReference type="SAM" id="MobiDB-lite"/>
    </source>
</evidence>
<keyword evidence="3" id="KW-1185">Reference proteome</keyword>
<comment type="caution">
    <text evidence="2">The sequence shown here is derived from an EMBL/GenBank/DDBJ whole genome shotgun (WGS) entry which is preliminary data.</text>
</comment>
<evidence type="ECO:0000313" key="2">
    <source>
        <dbReference type="EMBL" id="CAK0805770.1"/>
    </source>
</evidence>
<protein>
    <recommendedName>
        <fullName evidence="4">DUF659 domain-containing protein</fullName>
    </recommendedName>
</protein>
<feature type="region of interest" description="Disordered" evidence="1">
    <location>
        <begin position="312"/>
        <end position="358"/>
    </location>
</feature>
<organism evidence="2 3">
    <name type="scientific">Prorocentrum cordatum</name>
    <dbReference type="NCBI Taxonomy" id="2364126"/>
    <lineage>
        <taxon>Eukaryota</taxon>
        <taxon>Sar</taxon>
        <taxon>Alveolata</taxon>
        <taxon>Dinophyceae</taxon>
        <taxon>Prorocentrales</taxon>
        <taxon>Prorocentraceae</taxon>
        <taxon>Prorocentrum</taxon>
    </lineage>
</organism>
<evidence type="ECO:0000313" key="3">
    <source>
        <dbReference type="Proteomes" id="UP001189429"/>
    </source>
</evidence>